<dbReference type="Pfam" id="PF06985">
    <property type="entry name" value="HET"/>
    <property type="match status" value="1"/>
</dbReference>
<keyword evidence="3" id="KW-1185">Reference proteome</keyword>
<dbReference type="PANTHER" id="PTHR33112">
    <property type="entry name" value="DOMAIN PROTEIN, PUTATIVE-RELATED"/>
    <property type="match status" value="1"/>
</dbReference>
<dbReference type="EMBL" id="JAOQBH010000001">
    <property type="protein sequence ID" value="KAJ4141797.1"/>
    <property type="molecule type" value="Genomic_DNA"/>
</dbReference>
<protein>
    <recommendedName>
        <fullName evidence="1">Heterokaryon incompatibility domain-containing protein</fullName>
    </recommendedName>
</protein>
<accession>A0ABQ8RUT7</accession>
<feature type="domain" description="Heterokaryon incompatibility" evidence="1">
    <location>
        <begin position="91"/>
        <end position="242"/>
    </location>
</feature>
<evidence type="ECO:0000313" key="3">
    <source>
        <dbReference type="Proteomes" id="UP001152024"/>
    </source>
</evidence>
<evidence type="ECO:0000259" key="1">
    <source>
        <dbReference type="Pfam" id="PF06985"/>
    </source>
</evidence>
<dbReference type="PANTHER" id="PTHR33112:SF9">
    <property type="entry name" value="HETEROKARYON INCOMPATIBILITY DOMAIN-CONTAINING PROTEIN"/>
    <property type="match status" value="1"/>
</dbReference>
<gene>
    <name evidence="2" type="ORF">NW768_001015</name>
</gene>
<organism evidence="2 3">
    <name type="scientific">Fusarium equiseti</name>
    <name type="common">Fusarium scirpi</name>
    <dbReference type="NCBI Taxonomy" id="61235"/>
    <lineage>
        <taxon>Eukaryota</taxon>
        <taxon>Fungi</taxon>
        <taxon>Dikarya</taxon>
        <taxon>Ascomycota</taxon>
        <taxon>Pezizomycotina</taxon>
        <taxon>Sordariomycetes</taxon>
        <taxon>Hypocreomycetidae</taxon>
        <taxon>Hypocreales</taxon>
        <taxon>Nectriaceae</taxon>
        <taxon>Fusarium</taxon>
        <taxon>Fusarium incarnatum-equiseti species complex</taxon>
    </lineage>
</organism>
<reference evidence="2" key="1">
    <citation type="submission" date="2022-09" db="EMBL/GenBank/DDBJ databases">
        <title>Fusarium specimens isolated from Avocado Roots.</title>
        <authorList>
            <person name="Stajich J."/>
            <person name="Roper C."/>
            <person name="Heimlech-Rivalta G."/>
        </authorList>
    </citation>
    <scope>NUCLEOTIDE SEQUENCE</scope>
    <source>
        <strain evidence="2">CF00095</strain>
    </source>
</reference>
<evidence type="ECO:0000313" key="2">
    <source>
        <dbReference type="EMBL" id="KAJ4141797.1"/>
    </source>
</evidence>
<proteinExistence type="predicted"/>
<dbReference type="InterPro" id="IPR010730">
    <property type="entry name" value="HET"/>
</dbReference>
<comment type="caution">
    <text evidence="2">The sequence shown here is derived from an EMBL/GenBank/DDBJ whole genome shotgun (WGS) entry which is preliminary data.</text>
</comment>
<name>A0ABQ8RUT7_FUSEQ</name>
<dbReference type="Proteomes" id="UP001152024">
    <property type="component" value="Unassembled WGS sequence"/>
</dbReference>
<sequence>MNSPRQERLLQVDERAISADQTNDSHVESQGKPAINIEKIRSWLSLCQSSHSACKSANGQFEVPTRLIDTKTDDNTLDVVLRERIDTPEPYIILSYCWGGSLPLRTLQNNLSSHKKRIRWSALPLVFRQVISLARHLKIRYVWIDALCIIQEDMMDWTLEGSKMGSYYGGALLTVAANASSGTTVSCFPRSVTRPSVVDVKGGEVKIEISKVPMHFSMEKTRFVKDTPLAMPLFSRAWAFQERLMSARILHLGPEELVWECSSDLRCECCLSPGVFYGTPAPLIESFRTSHYTELLSGDLGEYWHDLIEMYLIRSLTFENDKLKAIMGLAEQVKNSQKENVSMLGSYILGLWSSTLENSLLWSNLGDSPSRNSRFPSWSWASIEGSWQYQRPPPASEFVSRASILKTPPHSWDTDPTVPASDYELVISGHALKGVLSASKVPKGQGLVHWALCTGLECDKDPDLLLSLDSKSDCNIQRPALSVTCLQLGISKIYSKTRTWGLILQARQGDRTSFERIGIMTASEDWYKTSVWNHSIRIL</sequence>